<protein>
    <submittedName>
        <fullName evidence="2">Uncharacterized protein</fullName>
    </submittedName>
</protein>
<dbReference type="Proteomes" id="UP000192761">
    <property type="component" value="Unassembled WGS sequence"/>
</dbReference>
<name>A0A1W1WXF9_9NEIS</name>
<evidence type="ECO:0000256" key="1">
    <source>
        <dbReference type="SAM" id="MobiDB-lite"/>
    </source>
</evidence>
<reference evidence="2 3" key="1">
    <citation type="submission" date="2017-04" db="EMBL/GenBank/DDBJ databases">
        <authorList>
            <person name="Afonso C.L."/>
            <person name="Miller P.J."/>
            <person name="Scott M.A."/>
            <person name="Spackman E."/>
            <person name="Goraichik I."/>
            <person name="Dimitrov K.M."/>
            <person name="Suarez D.L."/>
            <person name="Swayne D.E."/>
        </authorList>
    </citation>
    <scope>NUCLEOTIDE SEQUENCE [LARGE SCALE GENOMIC DNA]</scope>
    <source>
        <strain evidence="2 3">DSM 23236</strain>
    </source>
</reference>
<evidence type="ECO:0000313" key="3">
    <source>
        <dbReference type="Proteomes" id="UP000192761"/>
    </source>
</evidence>
<gene>
    <name evidence="2" type="ORF">SAMN02745857_00150</name>
</gene>
<feature type="region of interest" description="Disordered" evidence="1">
    <location>
        <begin position="1"/>
        <end position="20"/>
    </location>
</feature>
<organism evidence="2 3">
    <name type="scientific">Andreprevotia lacus DSM 23236</name>
    <dbReference type="NCBI Taxonomy" id="1121001"/>
    <lineage>
        <taxon>Bacteria</taxon>
        <taxon>Pseudomonadati</taxon>
        <taxon>Pseudomonadota</taxon>
        <taxon>Betaproteobacteria</taxon>
        <taxon>Neisseriales</taxon>
        <taxon>Chitinibacteraceae</taxon>
        <taxon>Andreprevotia</taxon>
    </lineage>
</organism>
<dbReference type="EMBL" id="FWXD01000001">
    <property type="protein sequence ID" value="SMC16287.1"/>
    <property type="molecule type" value="Genomic_DNA"/>
</dbReference>
<sequence length="196" mass="19778">MTVSCVSGSSAYQPASSSSASGVAQTSSTAALSQAGLVQDAVTLSGEGDVVQSLLGAPLTCSEQGLPGSLNALLQNNTQSDPLLNTLDASGCDNIAGDLFKTLDSGAATEANLLAAHAGKQTGGEASALQTTVDELPTDGNAAVSSADQLSLLSSGGLNPDWAQALQQNPPLAGWLAERQRHHAAHHRYAGLAHYR</sequence>
<accession>A0A1W1WXF9</accession>
<evidence type="ECO:0000313" key="2">
    <source>
        <dbReference type="EMBL" id="SMC16287.1"/>
    </source>
</evidence>
<keyword evidence="3" id="KW-1185">Reference proteome</keyword>
<dbReference type="AlphaFoldDB" id="A0A1W1WXF9"/>
<proteinExistence type="predicted"/>